<organism evidence="9 10">
    <name type="scientific">Mycoplasma iguanae</name>
    <dbReference type="NCBI Taxonomy" id="292461"/>
    <lineage>
        <taxon>Bacteria</taxon>
        <taxon>Bacillati</taxon>
        <taxon>Mycoplasmatota</taxon>
        <taxon>Mollicutes</taxon>
        <taxon>Mycoplasmataceae</taxon>
        <taxon>Mycoplasma</taxon>
    </lineage>
</organism>
<dbReference type="PANTHER" id="PTHR34701">
    <property type="entry name" value="TRANSCRIPTIONAL REGULATOR MRAZ"/>
    <property type="match status" value="1"/>
</dbReference>
<dbReference type="InterPro" id="IPR035644">
    <property type="entry name" value="MraZ_C"/>
</dbReference>
<dbReference type="CDD" id="cd16321">
    <property type="entry name" value="MraZ_C"/>
    <property type="match status" value="1"/>
</dbReference>
<dbReference type="Pfam" id="PF02381">
    <property type="entry name" value="MraZ"/>
    <property type="match status" value="2"/>
</dbReference>
<dbReference type="EMBL" id="CP102734">
    <property type="protein sequence ID" value="UVD81964.1"/>
    <property type="molecule type" value="Genomic_DNA"/>
</dbReference>
<dbReference type="SUPFAM" id="SSF89447">
    <property type="entry name" value="AbrB/MazE/MraZ-like"/>
    <property type="match status" value="1"/>
</dbReference>
<name>A0ABY5R8Y1_9MOLU</name>
<comment type="similarity">
    <text evidence="7">Belongs to the MraZ family.</text>
</comment>
<evidence type="ECO:0000256" key="1">
    <source>
        <dbReference type="ARBA" id="ARBA00013860"/>
    </source>
</evidence>
<reference evidence="9" key="1">
    <citation type="submission" date="2022-08" db="EMBL/GenBank/DDBJ databases">
        <title>Complete genome of Mycoplasma iguanae type strain 2327.</title>
        <authorList>
            <person name="Spergser J."/>
        </authorList>
    </citation>
    <scope>NUCLEOTIDE SEQUENCE</scope>
    <source>
        <strain evidence="9">2327</strain>
    </source>
</reference>
<accession>A0ABY5R8Y1</accession>
<evidence type="ECO:0000256" key="7">
    <source>
        <dbReference type="HAMAP-Rule" id="MF_01008"/>
    </source>
</evidence>
<feature type="domain" description="SpoVT-AbrB" evidence="8">
    <location>
        <begin position="4"/>
        <end position="46"/>
    </location>
</feature>
<evidence type="ECO:0000259" key="8">
    <source>
        <dbReference type="PROSITE" id="PS51740"/>
    </source>
</evidence>
<protein>
    <recommendedName>
        <fullName evidence="1 7">Transcriptional regulator MraZ</fullName>
    </recommendedName>
</protein>
<dbReference type="CDD" id="cd16320">
    <property type="entry name" value="MraZ_N"/>
    <property type="match status" value="1"/>
</dbReference>
<proteinExistence type="inferred from homology"/>
<keyword evidence="2 7" id="KW-0963">Cytoplasm</keyword>
<comment type="subcellular location">
    <subcellularLocation>
        <location evidence="7">Cytoplasm</location>
        <location evidence="7">Nucleoid</location>
    </subcellularLocation>
</comment>
<dbReference type="PANTHER" id="PTHR34701:SF1">
    <property type="entry name" value="TRANSCRIPTIONAL REGULATOR MRAZ"/>
    <property type="match status" value="1"/>
</dbReference>
<comment type="subunit">
    <text evidence="7">Forms oligomers.</text>
</comment>
<keyword evidence="3" id="KW-0677">Repeat</keyword>
<dbReference type="InterPro" id="IPR007159">
    <property type="entry name" value="SpoVT-AbrB_dom"/>
</dbReference>
<dbReference type="RefSeq" id="WP_258211138.1">
    <property type="nucleotide sequence ID" value="NZ_CP102734.1"/>
</dbReference>
<dbReference type="InterPro" id="IPR037914">
    <property type="entry name" value="SpoVT-AbrB_sf"/>
</dbReference>
<dbReference type="HAMAP" id="MF_01008">
    <property type="entry name" value="MraZ"/>
    <property type="match status" value="1"/>
</dbReference>
<dbReference type="InterPro" id="IPR038619">
    <property type="entry name" value="MraZ_sf"/>
</dbReference>
<keyword evidence="4 7" id="KW-0805">Transcription regulation</keyword>
<evidence type="ECO:0000256" key="2">
    <source>
        <dbReference type="ARBA" id="ARBA00022490"/>
    </source>
</evidence>
<dbReference type="Gene3D" id="3.40.1550.20">
    <property type="entry name" value="Transcriptional regulator MraZ domain"/>
    <property type="match status" value="1"/>
</dbReference>
<keyword evidence="6 7" id="KW-0804">Transcription</keyword>
<evidence type="ECO:0000313" key="9">
    <source>
        <dbReference type="EMBL" id="UVD81964.1"/>
    </source>
</evidence>
<dbReference type="InterPro" id="IPR035642">
    <property type="entry name" value="MraZ_N"/>
</dbReference>
<dbReference type="InterPro" id="IPR020603">
    <property type="entry name" value="MraZ_dom"/>
</dbReference>
<gene>
    <name evidence="7" type="primary">mraZ</name>
    <name evidence="9" type="ORF">NV226_01505</name>
</gene>
<evidence type="ECO:0000256" key="4">
    <source>
        <dbReference type="ARBA" id="ARBA00023015"/>
    </source>
</evidence>
<keyword evidence="5 7" id="KW-0238">DNA-binding</keyword>
<evidence type="ECO:0000256" key="6">
    <source>
        <dbReference type="ARBA" id="ARBA00023163"/>
    </source>
</evidence>
<dbReference type="Proteomes" id="UP001059252">
    <property type="component" value="Chromosome"/>
</dbReference>
<evidence type="ECO:0000256" key="3">
    <source>
        <dbReference type="ARBA" id="ARBA00022737"/>
    </source>
</evidence>
<sequence>MYGTHPRSLDTKNRVVIPANFREELGDIFFITFGPHNVLEMRSEKEFIAFSEKFNNSNLLDADLRKLWRILSSRTVQLSVDKLGRVILPKMLLDLAAIKKELSFIGMGNICEIWSQELFDKDIQQNGNASEITNLVEKLSKKGIVL</sequence>
<dbReference type="InterPro" id="IPR003444">
    <property type="entry name" value="MraZ"/>
</dbReference>
<evidence type="ECO:0000256" key="5">
    <source>
        <dbReference type="ARBA" id="ARBA00023125"/>
    </source>
</evidence>
<evidence type="ECO:0000313" key="10">
    <source>
        <dbReference type="Proteomes" id="UP001059252"/>
    </source>
</evidence>
<feature type="domain" description="SpoVT-AbrB" evidence="8">
    <location>
        <begin position="75"/>
        <end position="118"/>
    </location>
</feature>
<keyword evidence="10" id="KW-1185">Reference proteome</keyword>
<dbReference type="PROSITE" id="PS51740">
    <property type="entry name" value="SPOVT_ABRB"/>
    <property type="match status" value="2"/>
</dbReference>